<feature type="chain" id="PRO_5015480304" description="Lipoprotein" evidence="2">
    <location>
        <begin position="21"/>
        <end position="76"/>
    </location>
</feature>
<feature type="region of interest" description="Disordered" evidence="1">
    <location>
        <begin position="28"/>
        <end position="76"/>
    </location>
</feature>
<evidence type="ECO:0008006" key="5">
    <source>
        <dbReference type="Google" id="ProtNLM"/>
    </source>
</evidence>
<sequence length="76" mass="8080">MTTKNLLVAAGLLFLATACKESNTIAPASTTVQKESPAPKLQGDPLDDTIDNPKGKPARIRDLTPERPSPITELPN</sequence>
<evidence type="ECO:0000256" key="1">
    <source>
        <dbReference type="SAM" id="MobiDB-lite"/>
    </source>
</evidence>
<feature type="signal peptide" evidence="2">
    <location>
        <begin position="1"/>
        <end position="20"/>
    </location>
</feature>
<evidence type="ECO:0000256" key="2">
    <source>
        <dbReference type="SAM" id="SignalP"/>
    </source>
</evidence>
<dbReference type="Proteomes" id="UP000238375">
    <property type="component" value="Unassembled WGS sequence"/>
</dbReference>
<reference evidence="3 4" key="1">
    <citation type="submission" date="2018-03" db="EMBL/GenBank/DDBJ databases">
        <title>Genomic Encyclopedia of Archaeal and Bacterial Type Strains, Phase II (KMG-II): from individual species to whole genera.</title>
        <authorList>
            <person name="Goeker M."/>
        </authorList>
    </citation>
    <scope>NUCLEOTIDE SEQUENCE [LARGE SCALE GENOMIC DNA]</scope>
    <source>
        <strain evidence="3 4">DSM 28354</strain>
    </source>
</reference>
<dbReference type="AlphaFoldDB" id="A0A2T0T0U3"/>
<dbReference type="PROSITE" id="PS51257">
    <property type="entry name" value="PROKAR_LIPOPROTEIN"/>
    <property type="match status" value="1"/>
</dbReference>
<evidence type="ECO:0000313" key="4">
    <source>
        <dbReference type="Proteomes" id="UP000238375"/>
    </source>
</evidence>
<proteinExistence type="predicted"/>
<feature type="compositionally biased region" description="Basic and acidic residues" evidence="1">
    <location>
        <begin position="51"/>
        <end position="65"/>
    </location>
</feature>
<dbReference type="RefSeq" id="WP_106137952.1">
    <property type="nucleotide sequence ID" value="NZ_PVTE01000008.1"/>
</dbReference>
<gene>
    <name evidence="3" type="ORF">CLV58_108159</name>
</gene>
<organism evidence="3 4">
    <name type="scientific">Spirosoma oryzae</name>
    <dbReference type="NCBI Taxonomy" id="1469603"/>
    <lineage>
        <taxon>Bacteria</taxon>
        <taxon>Pseudomonadati</taxon>
        <taxon>Bacteroidota</taxon>
        <taxon>Cytophagia</taxon>
        <taxon>Cytophagales</taxon>
        <taxon>Cytophagaceae</taxon>
        <taxon>Spirosoma</taxon>
    </lineage>
</organism>
<dbReference type="EMBL" id="PVTE01000008">
    <property type="protein sequence ID" value="PRY39269.1"/>
    <property type="molecule type" value="Genomic_DNA"/>
</dbReference>
<accession>A0A2T0T0U3</accession>
<protein>
    <recommendedName>
        <fullName evidence="5">Lipoprotein</fullName>
    </recommendedName>
</protein>
<name>A0A2T0T0U3_9BACT</name>
<keyword evidence="4" id="KW-1185">Reference proteome</keyword>
<comment type="caution">
    <text evidence="3">The sequence shown here is derived from an EMBL/GenBank/DDBJ whole genome shotgun (WGS) entry which is preliminary data.</text>
</comment>
<keyword evidence="2" id="KW-0732">Signal</keyword>
<evidence type="ECO:0000313" key="3">
    <source>
        <dbReference type="EMBL" id="PRY39269.1"/>
    </source>
</evidence>